<dbReference type="InterPro" id="IPR007219">
    <property type="entry name" value="XnlR_reg_dom"/>
</dbReference>
<organism evidence="4 5">
    <name type="scientific">Lithohypha guttulata</name>
    <dbReference type="NCBI Taxonomy" id="1690604"/>
    <lineage>
        <taxon>Eukaryota</taxon>
        <taxon>Fungi</taxon>
        <taxon>Dikarya</taxon>
        <taxon>Ascomycota</taxon>
        <taxon>Pezizomycotina</taxon>
        <taxon>Eurotiomycetes</taxon>
        <taxon>Chaetothyriomycetidae</taxon>
        <taxon>Chaetothyriales</taxon>
        <taxon>Trichomeriaceae</taxon>
        <taxon>Lithohypha</taxon>
    </lineage>
</organism>
<dbReference type="Proteomes" id="UP001345013">
    <property type="component" value="Unassembled WGS sequence"/>
</dbReference>
<feature type="domain" description="Xylanolytic transcriptional activator regulatory" evidence="3">
    <location>
        <begin position="283"/>
        <end position="356"/>
    </location>
</feature>
<accession>A0ABR0K4F5</accession>
<dbReference type="PANTHER" id="PTHR47654">
    <property type="entry name" value="ZN(II)2CYS6 TRANSCRIPTION FACTOR (EUROFUNG)-RELATED"/>
    <property type="match status" value="1"/>
</dbReference>
<gene>
    <name evidence="4" type="ORF">LTR24_006959</name>
</gene>
<evidence type="ECO:0000256" key="2">
    <source>
        <dbReference type="SAM" id="MobiDB-lite"/>
    </source>
</evidence>
<dbReference type="CDD" id="cd12148">
    <property type="entry name" value="fungal_TF_MHR"/>
    <property type="match status" value="1"/>
</dbReference>
<protein>
    <recommendedName>
        <fullName evidence="3">Xylanolytic transcriptional activator regulatory domain-containing protein</fullName>
    </recommendedName>
</protein>
<feature type="compositionally biased region" description="Low complexity" evidence="2">
    <location>
        <begin position="10"/>
        <end position="21"/>
    </location>
</feature>
<dbReference type="EMBL" id="JAVRRG010000097">
    <property type="protein sequence ID" value="KAK5086241.1"/>
    <property type="molecule type" value="Genomic_DNA"/>
</dbReference>
<evidence type="ECO:0000256" key="1">
    <source>
        <dbReference type="ARBA" id="ARBA00023242"/>
    </source>
</evidence>
<evidence type="ECO:0000313" key="4">
    <source>
        <dbReference type="EMBL" id="KAK5086241.1"/>
    </source>
</evidence>
<feature type="compositionally biased region" description="Polar residues" evidence="2">
    <location>
        <begin position="36"/>
        <end position="47"/>
    </location>
</feature>
<dbReference type="InterPro" id="IPR053230">
    <property type="entry name" value="Trans_reg_galc"/>
</dbReference>
<proteinExistence type="predicted"/>
<evidence type="ECO:0000259" key="3">
    <source>
        <dbReference type="SMART" id="SM00906"/>
    </source>
</evidence>
<dbReference type="Pfam" id="PF04082">
    <property type="entry name" value="Fungal_trans"/>
    <property type="match status" value="1"/>
</dbReference>
<comment type="caution">
    <text evidence="4">The sequence shown here is derived from an EMBL/GenBank/DDBJ whole genome shotgun (WGS) entry which is preliminary data.</text>
</comment>
<feature type="region of interest" description="Disordered" evidence="2">
    <location>
        <begin position="1"/>
        <end position="48"/>
    </location>
</feature>
<keyword evidence="1" id="KW-0539">Nucleus</keyword>
<feature type="compositionally biased region" description="Basic and acidic residues" evidence="2">
    <location>
        <begin position="22"/>
        <end position="35"/>
    </location>
</feature>
<dbReference type="SMART" id="SM00906">
    <property type="entry name" value="Fungal_trans"/>
    <property type="match status" value="1"/>
</dbReference>
<evidence type="ECO:0000313" key="5">
    <source>
        <dbReference type="Proteomes" id="UP001345013"/>
    </source>
</evidence>
<sequence length="654" mass="73708">MSSENRPESSRSSTGSQSQGTTEDRPQGNRGRSQETNRSQNRVNGVVSTHGEAFITSDIGSPDRQRELSAIVNLDHGTGMSGYVGKMSGMSWLQRVHEYLLGITPLTSPDVGFTYLDYHVVEATSLSYFTDDEDLLKVDEDWVQPNELPLWQMAVVLSEAYFHSLQGAFCFVDRNSFYPELSAAYQRATSGRNLSWDNRKYLAMVNMMWALGAKWLELTRLDLRPAQHLGMSSVSDGHLIYYARARALGLDHRMQLDHPSLPSVQGMGILAFHLMANGSIQRAWNLAGQAIRHATALGLHLRVANETVENIELRNRARVWYSLSRLEILLSEITGRPKCLHGADATVSRTSSALAEDTHQPPPKMDYPVVGVDPGEIWRAFLGENQDVAKAFSGGITPWQQFGPLAHSTAEPQFFTALNLSAISDKIGSELYLSPVDLTWADVQGTVRKLERELAKWEADLSPDLQLSNSGMAEIDPRSNLELELYHCSTKLILYRPFLCEILIDEESQSSMAYNRLCAQKCVYAAIRVVNIMPDHAAIENCLQVLPWWGLLHYVCQAGAILLLELCLNVLHMQTETGNVVMAMRKVLEYLWALSPLSKSAHRAWTMFRLLVEKVTQRYQFDMLTDVPQNAQKPYNWTEEDDELLRRCLLKMMH</sequence>
<reference evidence="4 5" key="1">
    <citation type="submission" date="2023-08" db="EMBL/GenBank/DDBJ databases">
        <title>Black Yeasts Isolated from many extreme environments.</title>
        <authorList>
            <person name="Coleine C."/>
            <person name="Stajich J.E."/>
            <person name="Selbmann L."/>
        </authorList>
    </citation>
    <scope>NUCLEOTIDE SEQUENCE [LARGE SCALE GENOMIC DNA]</scope>
    <source>
        <strain evidence="4 5">CCFEE 5885</strain>
    </source>
</reference>
<name>A0ABR0K4F5_9EURO</name>
<dbReference type="PANTHER" id="PTHR47654:SF5">
    <property type="entry name" value="TRANSCRIPTION FACTOR DOMAIN-CONTAINING PROTEIN"/>
    <property type="match status" value="1"/>
</dbReference>
<keyword evidence="5" id="KW-1185">Reference proteome</keyword>